<accession>A0A7U2IDE0</accession>
<name>A0A7U2IDE0_PHANO</name>
<gene>
    <name evidence="2" type="ORF">JI435_448200</name>
</gene>
<dbReference type="Proteomes" id="UP000663193">
    <property type="component" value="Chromosome 23"/>
</dbReference>
<keyword evidence="3" id="KW-1185">Reference proteome</keyword>
<sequence>MARLSFSLVFLLCAAAVMQSHRQQFHNRDRAAPMVPTRPPNMDERAHHGIAFEYYDEIVRASLLNDAPPATVHAPVFLFARIDKTQQTCYPEGAMNRRGDRPNPGQRVPLFIDPGADCTNVGPYHGDLSLGDLFPVWTSTTYCNDEWRIDYGVYYVHDGNLSAGRQPDWQGVSVGFSRAVPGEDWWLRSGVIFRRHKNHNLFGLGDVQTVDGHKDIHRDRMDLNRVHPKVYVGLYSHAAFPRQCSVGCGTLVNFWKTDWEYRSNDWYFIPTLHELKLYDAIPQSWCSDDAPWHGHNP</sequence>
<evidence type="ECO:0008006" key="4">
    <source>
        <dbReference type="Google" id="ProtNLM"/>
    </source>
</evidence>
<evidence type="ECO:0000256" key="1">
    <source>
        <dbReference type="SAM" id="SignalP"/>
    </source>
</evidence>
<dbReference type="EMBL" id="CP069045">
    <property type="protein sequence ID" value="QRD07750.1"/>
    <property type="molecule type" value="Genomic_DNA"/>
</dbReference>
<dbReference type="OrthoDB" id="3794793at2759"/>
<feature type="signal peptide" evidence="1">
    <location>
        <begin position="1"/>
        <end position="22"/>
    </location>
</feature>
<organism evidence="2 3">
    <name type="scientific">Phaeosphaeria nodorum (strain SN15 / ATCC MYA-4574 / FGSC 10173)</name>
    <name type="common">Glume blotch fungus</name>
    <name type="synonym">Parastagonospora nodorum</name>
    <dbReference type="NCBI Taxonomy" id="321614"/>
    <lineage>
        <taxon>Eukaryota</taxon>
        <taxon>Fungi</taxon>
        <taxon>Dikarya</taxon>
        <taxon>Ascomycota</taxon>
        <taxon>Pezizomycotina</taxon>
        <taxon>Dothideomycetes</taxon>
        <taxon>Pleosporomycetidae</taxon>
        <taxon>Pleosporales</taxon>
        <taxon>Pleosporineae</taxon>
        <taxon>Phaeosphaeriaceae</taxon>
        <taxon>Parastagonospora</taxon>
    </lineage>
</organism>
<reference evidence="3" key="1">
    <citation type="journal article" date="2021" name="BMC Genomics">
        <title>Chromosome-level genome assembly and manually-curated proteome of model necrotroph Parastagonospora nodorum Sn15 reveals a genome-wide trove of candidate effector homologs, and redundancy of virulence-related functions within an accessory chromosome.</title>
        <authorList>
            <person name="Bertazzoni S."/>
            <person name="Jones D.A.B."/>
            <person name="Phan H.T."/>
            <person name="Tan K.-C."/>
            <person name="Hane J.K."/>
        </authorList>
    </citation>
    <scope>NUCLEOTIDE SEQUENCE [LARGE SCALE GENOMIC DNA]</scope>
    <source>
        <strain evidence="3">SN15 / ATCC MYA-4574 / FGSC 10173)</strain>
    </source>
</reference>
<evidence type="ECO:0000313" key="3">
    <source>
        <dbReference type="Proteomes" id="UP000663193"/>
    </source>
</evidence>
<dbReference type="VEuPathDB" id="FungiDB:JI435_448200"/>
<protein>
    <recommendedName>
        <fullName evidence="4">Peptidase A1 domain-containing protein</fullName>
    </recommendedName>
</protein>
<keyword evidence="1" id="KW-0732">Signal</keyword>
<dbReference type="AlphaFoldDB" id="A0A7U2IDE0"/>
<evidence type="ECO:0000313" key="2">
    <source>
        <dbReference type="EMBL" id="QRD07750.1"/>
    </source>
</evidence>
<feature type="chain" id="PRO_5031287704" description="Peptidase A1 domain-containing protein" evidence="1">
    <location>
        <begin position="23"/>
        <end position="297"/>
    </location>
</feature>
<proteinExistence type="predicted"/>